<dbReference type="Proteomes" id="UP001597296">
    <property type="component" value="Unassembled WGS sequence"/>
</dbReference>
<feature type="domain" description="MmeI-like DNA-methyltransferase" evidence="8">
    <location>
        <begin position="382"/>
        <end position="621"/>
    </location>
</feature>
<dbReference type="GO" id="GO:0008168">
    <property type="term" value="F:methyltransferase activity"/>
    <property type="evidence" value="ECO:0007669"/>
    <property type="project" value="UniProtKB-KW"/>
</dbReference>
<keyword evidence="2 9" id="KW-0489">Methyltransferase</keyword>
<dbReference type="InterPro" id="IPR046816">
    <property type="entry name" value="MmeI_Mtase"/>
</dbReference>
<evidence type="ECO:0000256" key="5">
    <source>
        <dbReference type="SAM" id="MobiDB-lite"/>
    </source>
</evidence>
<dbReference type="InterPro" id="IPR046819">
    <property type="entry name" value="MmeI_hel"/>
</dbReference>
<dbReference type="Pfam" id="PF20466">
    <property type="entry name" value="MmeI_TRD"/>
    <property type="match status" value="1"/>
</dbReference>
<comment type="catalytic activity">
    <reaction evidence="4">
        <text>a 2'-deoxyadenosine in DNA + S-adenosyl-L-methionine = an N(6)-methyl-2'-deoxyadenosine in DNA + S-adenosyl-L-homocysteine + H(+)</text>
        <dbReference type="Rhea" id="RHEA:15197"/>
        <dbReference type="Rhea" id="RHEA-COMP:12418"/>
        <dbReference type="Rhea" id="RHEA-COMP:12419"/>
        <dbReference type="ChEBI" id="CHEBI:15378"/>
        <dbReference type="ChEBI" id="CHEBI:57856"/>
        <dbReference type="ChEBI" id="CHEBI:59789"/>
        <dbReference type="ChEBI" id="CHEBI:90615"/>
        <dbReference type="ChEBI" id="CHEBI:90616"/>
        <dbReference type="EC" id="2.1.1.72"/>
    </reaction>
</comment>
<gene>
    <name evidence="9" type="ORF">ACFSNB_09105</name>
</gene>
<dbReference type="PANTHER" id="PTHR33841:SF1">
    <property type="entry name" value="DNA METHYLTRANSFERASE A"/>
    <property type="match status" value="1"/>
</dbReference>
<dbReference type="PANTHER" id="PTHR33841">
    <property type="entry name" value="DNA METHYLTRANSFERASE YEEA-RELATED"/>
    <property type="match status" value="1"/>
</dbReference>
<feature type="region of interest" description="Disordered" evidence="5">
    <location>
        <begin position="977"/>
        <end position="1026"/>
    </location>
</feature>
<feature type="compositionally biased region" description="Basic and acidic residues" evidence="5">
    <location>
        <begin position="998"/>
        <end position="1019"/>
    </location>
</feature>
<dbReference type="SUPFAM" id="SSF53335">
    <property type="entry name" value="S-adenosyl-L-methionine-dependent methyltransferases"/>
    <property type="match status" value="1"/>
</dbReference>
<proteinExistence type="predicted"/>
<evidence type="ECO:0000259" key="6">
    <source>
        <dbReference type="Pfam" id="PF20465"/>
    </source>
</evidence>
<protein>
    <recommendedName>
        <fullName evidence="1">site-specific DNA-methyltransferase (adenine-specific)</fullName>
        <ecNumber evidence="1">2.1.1.72</ecNumber>
    </recommendedName>
</protein>
<dbReference type="Pfam" id="PF20465">
    <property type="entry name" value="MmeI_hel"/>
    <property type="match status" value="1"/>
</dbReference>
<dbReference type="Pfam" id="PF20473">
    <property type="entry name" value="MmeI_Mtase"/>
    <property type="match status" value="1"/>
</dbReference>
<dbReference type="InterPro" id="IPR029063">
    <property type="entry name" value="SAM-dependent_MTases_sf"/>
</dbReference>
<evidence type="ECO:0000259" key="7">
    <source>
        <dbReference type="Pfam" id="PF20466"/>
    </source>
</evidence>
<dbReference type="PROSITE" id="PS00092">
    <property type="entry name" value="N6_MTASE"/>
    <property type="match status" value="1"/>
</dbReference>
<dbReference type="RefSeq" id="WP_377315862.1">
    <property type="nucleotide sequence ID" value="NZ_JBHUIY010000015.1"/>
</dbReference>
<keyword evidence="10" id="KW-1185">Reference proteome</keyword>
<evidence type="ECO:0000256" key="4">
    <source>
        <dbReference type="ARBA" id="ARBA00047942"/>
    </source>
</evidence>
<reference evidence="10" key="1">
    <citation type="journal article" date="2019" name="Int. J. Syst. Evol. Microbiol.">
        <title>The Global Catalogue of Microorganisms (GCM) 10K type strain sequencing project: providing services to taxonomists for standard genome sequencing and annotation.</title>
        <authorList>
            <consortium name="The Broad Institute Genomics Platform"/>
            <consortium name="The Broad Institute Genome Sequencing Center for Infectious Disease"/>
            <person name="Wu L."/>
            <person name="Ma J."/>
        </authorList>
    </citation>
    <scope>NUCLEOTIDE SEQUENCE [LARGE SCALE GENOMIC DNA]</scope>
    <source>
        <strain evidence="10">KCTC 15012</strain>
    </source>
</reference>
<evidence type="ECO:0000256" key="2">
    <source>
        <dbReference type="ARBA" id="ARBA00022603"/>
    </source>
</evidence>
<accession>A0ABW5CD35</accession>
<organism evidence="9 10">
    <name type="scientific">Phaeospirillum tilakii</name>
    <dbReference type="NCBI Taxonomy" id="741673"/>
    <lineage>
        <taxon>Bacteria</taxon>
        <taxon>Pseudomonadati</taxon>
        <taxon>Pseudomonadota</taxon>
        <taxon>Alphaproteobacteria</taxon>
        <taxon>Rhodospirillales</taxon>
        <taxon>Rhodospirillaceae</taxon>
        <taxon>Phaeospirillum</taxon>
    </lineage>
</organism>
<keyword evidence="3" id="KW-0808">Transferase</keyword>
<feature type="domain" description="MmeI-like target recognition" evidence="7">
    <location>
        <begin position="773"/>
        <end position="850"/>
    </location>
</feature>
<dbReference type="InterPro" id="IPR046820">
    <property type="entry name" value="MmeI_TRD"/>
</dbReference>
<name>A0ABW5CD35_9PROT</name>
<feature type="compositionally biased region" description="Basic and acidic residues" evidence="5">
    <location>
        <begin position="977"/>
        <end position="986"/>
    </location>
</feature>
<evidence type="ECO:0000256" key="1">
    <source>
        <dbReference type="ARBA" id="ARBA00011900"/>
    </source>
</evidence>
<dbReference type="EC" id="2.1.1.72" evidence="1"/>
<dbReference type="InterPro" id="IPR050953">
    <property type="entry name" value="N4_N6_ade-DNA_methylase"/>
</dbReference>
<evidence type="ECO:0000313" key="9">
    <source>
        <dbReference type="EMBL" id="MFD2233963.1"/>
    </source>
</evidence>
<dbReference type="Gene3D" id="3.40.50.150">
    <property type="entry name" value="Vaccinia Virus protein VP39"/>
    <property type="match status" value="1"/>
</dbReference>
<sequence>MTPEQFIERWRGTSRSEQSAAHEHFLDLCELLDVSKPQELDRRGDFYTFEKTIPKANGRPGRADVWKKGCFAWEYKRDKRNLVAAYAQLKEYSGALENPPLLIVSDMEEIRVHTNFTNAIVETHCIRLPDLMSVEARQLLRHCFSKPEMLRRESLTRVSVTRDAARAFGTIAGRLRTRGYDPRRVAHFLNRLVFCLFVQDVELLPNRLFADILEECVKVPDKFEPGLKTLFGAMKSPGGMFGMVSIRWFNGGLFDDDDVLPLGWMEIRELHQASLLDWSAIEPSIFGTLFEAGLNPEKRDLMAALFDPPAGGASGAVEQTDKGIGIHYTDPDTIMKIIEPVVLDPLRQEWQEARGKIERYRKSRDKAASDSARTRAENEAREIWHRFRQRLGDFRVLDPACGSGNFLYLALLHLKDFEQSLIKEAGELGLPLIGQLVTTKAVRGIEVNPYAAELARTTIWIGELQWQLKNASDLAFFREPVLGRLDAIECRDALLDDNGKEAPWPEADVIVGNPPFLGGKKLRGSLGDAYVDRLFSVYRGRVPAEADLVAYWFVRSWERVQEGPANAAGLVATNSIRGGANRRVLDSIVTQGRIFSAWSDEPWVIDGAAVRVSLVAFAAAQPKEDAILDGSPVPRIHSDLTAAATDLTRARRLRQNAGVAFMGDTKGGAFDIPGSLARAWLELPSNPHGRPNADVLRPWVNGMDVTRRPADKWIINFGWEMKENDAALYEAPFTYIERMVKSDRLKNRRDLYRKFWWRHAEPRPGMWRAIGGSSQFIVTNTVSKYRFFSFIDKTACPDHQLIVITRDDNVTFGILHSRFHEAWALRLGTSLEDRPRYTPSTTFETFPFPEGLTLDIPATAYADDPRAQAIAAAARRLDELRRNWLNPPDLVKVVPEVVPGFPDRLIPVSSRAEAELKTRTLTNLYNLRPTWLVNAHRELDQAVARAYGWTADISDDEALARLFALNRARAEAEDRLARMATQDRRQRSLLLPMQGGKASDDRQLEQDADAKIPREEPTRPRRRHRA</sequence>
<dbReference type="EMBL" id="JBHUIY010000015">
    <property type="protein sequence ID" value="MFD2233963.1"/>
    <property type="molecule type" value="Genomic_DNA"/>
</dbReference>
<dbReference type="PRINTS" id="PR00507">
    <property type="entry name" value="N12N6MTFRASE"/>
</dbReference>
<evidence type="ECO:0000256" key="3">
    <source>
        <dbReference type="ARBA" id="ARBA00022679"/>
    </source>
</evidence>
<dbReference type="GO" id="GO:0032259">
    <property type="term" value="P:methylation"/>
    <property type="evidence" value="ECO:0007669"/>
    <property type="project" value="UniProtKB-KW"/>
</dbReference>
<evidence type="ECO:0000313" key="10">
    <source>
        <dbReference type="Proteomes" id="UP001597296"/>
    </source>
</evidence>
<dbReference type="InterPro" id="IPR002052">
    <property type="entry name" value="DNA_methylase_N6_adenine_CS"/>
</dbReference>
<comment type="caution">
    <text evidence="9">The sequence shown here is derived from an EMBL/GenBank/DDBJ whole genome shotgun (WGS) entry which is preliminary data.</text>
</comment>
<feature type="domain" description="MmeI-like helicase spacer" evidence="6">
    <location>
        <begin position="184"/>
        <end position="254"/>
    </location>
</feature>
<evidence type="ECO:0000259" key="8">
    <source>
        <dbReference type="Pfam" id="PF20473"/>
    </source>
</evidence>